<gene>
    <name evidence="3" type="ORF">CTOB1V02_LOCUS4749</name>
</gene>
<keyword evidence="1" id="KW-0175">Coiled coil</keyword>
<dbReference type="InterPro" id="IPR036415">
    <property type="entry name" value="Lamin_tail_dom_sf"/>
</dbReference>
<proteinExistence type="predicted"/>
<dbReference type="SUPFAM" id="SSF161270">
    <property type="entry name" value="PspA lactotransferrin-binding region"/>
    <property type="match status" value="1"/>
</dbReference>
<sequence length="238" mass="26884">MFERRNRSKRLFGQSTESRMPLILAGKRGRTEYEVDDIEIIVSTGKSTGDAQISDVDLKAGKVIEIVNKGKDKDLAIGGWTLAHSVDGKKHGRNGSKSSPRMAAANAPPRTTQSTPNHQAELRDKLADLERQVARLGKDFESSEMVNGDLNNKLSAAKRAEEELKSLKVDIGKTSKALEDAKRNLQDETVWKTFKVRVTHSSLRLRLARNWSVFGKKLREEMSHRMEMKDKENDRLRE</sequence>
<organism evidence="3">
    <name type="scientific">Cyprideis torosa</name>
    <dbReference type="NCBI Taxonomy" id="163714"/>
    <lineage>
        <taxon>Eukaryota</taxon>
        <taxon>Metazoa</taxon>
        <taxon>Ecdysozoa</taxon>
        <taxon>Arthropoda</taxon>
        <taxon>Crustacea</taxon>
        <taxon>Oligostraca</taxon>
        <taxon>Ostracoda</taxon>
        <taxon>Podocopa</taxon>
        <taxon>Podocopida</taxon>
        <taxon>Cytherocopina</taxon>
        <taxon>Cytheroidea</taxon>
        <taxon>Cytherideidae</taxon>
        <taxon>Cyprideis</taxon>
    </lineage>
</organism>
<feature type="coiled-coil region" evidence="1">
    <location>
        <begin position="119"/>
        <end position="184"/>
    </location>
</feature>
<evidence type="ECO:0000313" key="3">
    <source>
        <dbReference type="EMBL" id="CAD7226835.1"/>
    </source>
</evidence>
<accession>A0A7R8WCJ6</accession>
<protein>
    <submittedName>
        <fullName evidence="3">Uncharacterized protein</fullName>
    </submittedName>
</protein>
<evidence type="ECO:0000256" key="1">
    <source>
        <dbReference type="SAM" id="Coils"/>
    </source>
</evidence>
<feature type="compositionally biased region" description="Polar residues" evidence="2">
    <location>
        <begin position="109"/>
        <end position="118"/>
    </location>
</feature>
<feature type="region of interest" description="Disordered" evidence="2">
    <location>
        <begin position="86"/>
        <end position="118"/>
    </location>
</feature>
<dbReference type="SUPFAM" id="SSF74853">
    <property type="entry name" value="Lamin A/C globular tail domain"/>
    <property type="match status" value="1"/>
</dbReference>
<reference evidence="3" key="1">
    <citation type="submission" date="2020-11" db="EMBL/GenBank/DDBJ databases">
        <authorList>
            <person name="Tran Van P."/>
        </authorList>
    </citation>
    <scope>NUCLEOTIDE SEQUENCE</scope>
</reference>
<dbReference type="OrthoDB" id="102442at2759"/>
<dbReference type="AlphaFoldDB" id="A0A7R8WCJ6"/>
<dbReference type="Gene3D" id="2.60.40.1260">
    <property type="entry name" value="Lamin Tail domain"/>
    <property type="match status" value="1"/>
</dbReference>
<dbReference type="EMBL" id="OB660948">
    <property type="protein sequence ID" value="CAD7226835.1"/>
    <property type="molecule type" value="Genomic_DNA"/>
</dbReference>
<name>A0A7R8WCJ6_9CRUS</name>
<evidence type="ECO:0000256" key="2">
    <source>
        <dbReference type="SAM" id="MobiDB-lite"/>
    </source>
</evidence>